<sequence>MTRRPRLGRSGPTGLLGAGRGSRLRGGGAAHEGCGNAETGVEAIRLGSVPCGDSTQDEPAVREHGSARSPPVIHWSSTGTGRGAETPRPRDQVEPLTGGGGASIPLIMAEHPDSSPSPEITLSVAS</sequence>
<dbReference type="AlphaFoldDB" id="A0A9N7TXY7"/>
<organism evidence="2 3">
    <name type="scientific">Pleuronectes platessa</name>
    <name type="common">European plaice</name>
    <dbReference type="NCBI Taxonomy" id="8262"/>
    <lineage>
        <taxon>Eukaryota</taxon>
        <taxon>Metazoa</taxon>
        <taxon>Chordata</taxon>
        <taxon>Craniata</taxon>
        <taxon>Vertebrata</taxon>
        <taxon>Euteleostomi</taxon>
        <taxon>Actinopterygii</taxon>
        <taxon>Neopterygii</taxon>
        <taxon>Teleostei</taxon>
        <taxon>Neoteleostei</taxon>
        <taxon>Acanthomorphata</taxon>
        <taxon>Carangaria</taxon>
        <taxon>Pleuronectiformes</taxon>
        <taxon>Pleuronectoidei</taxon>
        <taxon>Pleuronectidae</taxon>
        <taxon>Pleuronectes</taxon>
    </lineage>
</organism>
<dbReference type="Proteomes" id="UP001153269">
    <property type="component" value="Unassembled WGS sequence"/>
</dbReference>
<feature type="compositionally biased region" description="Gly residues" evidence="1">
    <location>
        <begin position="14"/>
        <end position="30"/>
    </location>
</feature>
<keyword evidence="3" id="KW-1185">Reference proteome</keyword>
<evidence type="ECO:0000256" key="1">
    <source>
        <dbReference type="SAM" id="MobiDB-lite"/>
    </source>
</evidence>
<name>A0A9N7TXY7_PLEPL</name>
<gene>
    <name evidence="2" type="ORF">PLEPLA_LOCUS8607</name>
</gene>
<accession>A0A9N7TXY7</accession>
<evidence type="ECO:0000313" key="3">
    <source>
        <dbReference type="Proteomes" id="UP001153269"/>
    </source>
</evidence>
<feature type="compositionally biased region" description="Polar residues" evidence="1">
    <location>
        <begin position="114"/>
        <end position="126"/>
    </location>
</feature>
<feature type="region of interest" description="Disordered" evidence="1">
    <location>
        <begin position="1"/>
        <end position="35"/>
    </location>
</feature>
<protein>
    <submittedName>
        <fullName evidence="2">Uncharacterized protein</fullName>
    </submittedName>
</protein>
<proteinExistence type="predicted"/>
<dbReference type="EMBL" id="CADEAL010000477">
    <property type="protein sequence ID" value="CAB1420732.1"/>
    <property type="molecule type" value="Genomic_DNA"/>
</dbReference>
<reference evidence="2" key="1">
    <citation type="submission" date="2020-03" db="EMBL/GenBank/DDBJ databases">
        <authorList>
            <person name="Weist P."/>
        </authorList>
    </citation>
    <scope>NUCLEOTIDE SEQUENCE</scope>
</reference>
<comment type="caution">
    <text evidence="2">The sequence shown here is derived from an EMBL/GenBank/DDBJ whole genome shotgun (WGS) entry which is preliminary data.</text>
</comment>
<feature type="region of interest" description="Disordered" evidence="1">
    <location>
        <begin position="48"/>
        <end position="126"/>
    </location>
</feature>
<evidence type="ECO:0000313" key="2">
    <source>
        <dbReference type="EMBL" id="CAB1420732.1"/>
    </source>
</evidence>